<name>A0A8K0D5L7_IGNLU</name>
<gene>
    <name evidence="1" type="ORF">ILUMI_08777</name>
</gene>
<dbReference type="Proteomes" id="UP000801492">
    <property type="component" value="Unassembled WGS sequence"/>
</dbReference>
<reference evidence="1" key="1">
    <citation type="submission" date="2019-08" db="EMBL/GenBank/DDBJ databases">
        <title>The genome of the North American firefly Photinus pyralis.</title>
        <authorList>
            <consortium name="Photinus pyralis genome working group"/>
            <person name="Fallon T.R."/>
            <person name="Sander Lower S.E."/>
            <person name="Weng J.-K."/>
        </authorList>
    </citation>
    <scope>NUCLEOTIDE SEQUENCE</scope>
    <source>
        <strain evidence="1">TRF0915ILg1</strain>
        <tissue evidence="1">Whole body</tissue>
    </source>
</reference>
<evidence type="ECO:0000313" key="2">
    <source>
        <dbReference type="Proteomes" id="UP000801492"/>
    </source>
</evidence>
<dbReference type="EMBL" id="VTPC01004207">
    <property type="protein sequence ID" value="KAF2897396.1"/>
    <property type="molecule type" value="Genomic_DNA"/>
</dbReference>
<sequence length="83" mass="9473">MEICVGKQPEGPFQVDNSPASVVKRLCPKQPQWEFLSKTLGKRVGYILPDETCNTEFAVFANFTDKKLFKAPFEREYPCSRGK</sequence>
<organism evidence="1 2">
    <name type="scientific">Ignelater luminosus</name>
    <name type="common">Cucubano</name>
    <name type="synonym">Pyrophorus luminosus</name>
    <dbReference type="NCBI Taxonomy" id="2038154"/>
    <lineage>
        <taxon>Eukaryota</taxon>
        <taxon>Metazoa</taxon>
        <taxon>Ecdysozoa</taxon>
        <taxon>Arthropoda</taxon>
        <taxon>Hexapoda</taxon>
        <taxon>Insecta</taxon>
        <taxon>Pterygota</taxon>
        <taxon>Neoptera</taxon>
        <taxon>Endopterygota</taxon>
        <taxon>Coleoptera</taxon>
        <taxon>Polyphaga</taxon>
        <taxon>Elateriformia</taxon>
        <taxon>Elateroidea</taxon>
        <taxon>Elateridae</taxon>
        <taxon>Agrypninae</taxon>
        <taxon>Pyrophorini</taxon>
        <taxon>Ignelater</taxon>
    </lineage>
</organism>
<proteinExistence type="predicted"/>
<evidence type="ECO:0000313" key="1">
    <source>
        <dbReference type="EMBL" id="KAF2897396.1"/>
    </source>
</evidence>
<accession>A0A8K0D5L7</accession>
<keyword evidence="2" id="KW-1185">Reference proteome</keyword>
<protein>
    <submittedName>
        <fullName evidence="1">Uncharacterized protein</fullName>
    </submittedName>
</protein>
<comment type="caution">
    <text evidence="1">The sequence shown here is derived from an EMBL/GenBank/DDBJ whole genome shotgun (WGS) entry which is preliminary data.</text>
</comment>
<dbReference type="AlphaFoldDB" id="A0A8K0D5L7"/>